<evidence type="ECO:0000259" key="10">
    <source>
        <dbReference type="PROSITE" id="PS50929"/>
    </source>
</evidence>
<dbReference type="Pfam" id="PF00005">
    <property type="entry name" value="ABC_tran"/>
    <property type="match status" value="1"/>
</dbReference>
<feature type="domain" description="ABC transporter" evidence="9">
    <location>
        <begin position="357"/>
        <end position="589"/>
    </location>
</feature>
<dbReference type="Pfam" id="PF00664">
    <property type="entry name" value="ABC_membrane"/>
    <property type="match status" value="1"/>
</dbReference>
<reference evidence="12" key="1">
    <citation type="submission" date="2023-07" db="EMBL/GenBank/DDBJ databases">
        <title>30 novel species of actinomycetes from the DSMZ collection.</title>
        <authorList>
            <person name="Nouioui I."/>
        </authorList>
    </citation>
    <scope>NUCLEOTIDE SEQUENCE [LARGE SCALE GENOMIC DNA]</scope>
    <source>
        <strain evidence="12">DSM 40932</strain>
    </source>
</reference>
<dbReference type="InterPro" id="IPR039421">
    <property type="entry name" value="Type_1_exporter"/>
</dbReference>
<organism evidence="11 12">
    <name type="scientific">Streptomyces stephensoniae</name>
    <dbReference type="NCBI Taxonomy" id="3375367"/>
    <lineage>
        <taxon>Bacteria</taxon>
        <taxon>Bacillati</taxon>
        <taxon>Actinomycetota</taxon>
        <taxon>Actinomycetes</taxon>
        <taxon>Kitasatosporales</taxon>
        <taxon>Streptomycetaceae</taxon>
        <taxon>Streptomyces</taxon>
    </lineage>
</organism>
<evidence type="ECO:0000256" key="6">
    <source>
        <dbReference type="ARBA" id="ARBA00023136"/>
    </source>
</evidence>
<evidence type="ECO:0000259" key="9">
    <source>
        <dbReference type="PROSITE" id="PS50893"/>
    </source>
</evidence>
<gene>
    <name evidence="11" type="ORF">RM717_05945</name>
</gene>
<dbReference type="PANTHER" id="PTHR24221:SF654">
    <property type="entry name" value="ATP-BINDING CASSETTE SUB-FAMILY B MEMBER 6"/>
    <property type="match status" value="1"/>
</dbReference>
<feature type="region of interest" description="Disordered" evidence="7">
    <location>
        <begin position="562"/>
        <end position="624"/>
    </location>
</feature>
<dbReference type="PANTHER" id="PTHR24221">
    <property type="entry name" value="ATP-BINDING CASSETTE SUB-FAMILY B"/>
    <property type="match status" value="1"/>
</dbReference>
<evidence type="ECO:0000256" key="5">
    <source>
        <dbReference type="ARBA" id="ARBA00022989"/>
    </source>
</evidence>
<accession>A0ABU2VWR8</accession>
<dbReference type="EMBL" id="JAVRFG010000006">
    <property type="protein sequence ID" value="MDT0490041.1"/>
    <property type="molecule type" value="Genomic_DNA"/>
</dbReference>
<feature type="region of interest" description="Disordered" evidence="7">
    <location>
        <begin position="1"/>
        <end position="25"/>
    </location>
</feature>
<feature type="compositionally biased region" description="Pro residues" evidence="7">
    <location>
        <begin position="579"/>
        <end position="594"/>
    </location>
</feature>
<keyword evidence="12" id="KW-1185">Reference proteome</keyword>
<dbReference type="PROSITE" id="PS50929">
    <property type="entry name" value="ABC_TM1F"/>
    <property type="match status" value="1"/>
</dbReference>
<evidence type="ECO:0000256" key="2">
    <source>
        <dbReference type="ARBA" id="ARBA00022692"/>
    </source>
</evidence>
<keyword evidence="3" id="KW-0547">Nucleotide-binding</keyword>
<feature type="transmembrane region" description="Helical" evidence="8">
    <location>
        <begin position="183"/>
        <end position="202"/>
    </location>
</feature>
<evidence type="ECO:0000256" key="1">
    <source>
        <dbReference type="ARBA" id="ARBA00004651"/>
    </source>
</evidence>
<comment type="subcellular location">
    <subcellularLocation>
        <location evidence="1">Cell membrane</location>
        <topology evidence="1">Multi-pass membrane protein</topology>
    </subcellularLocation>
</comment>
<feature type="domain" description="ABC transmembrane type-1" evidence="10">
    <location>
        <begin position="46"/>
        <end position="327"/>
    </location>
</feature>
<sequence length="624" mass="65134">MTGPARTTARDRGQQPPVIFSRRPADPAPRLLRHALSRVRGHFLRSVAWAALRQSAFLAMPWLLGRAVDAGVRTGSPGGALLYGGAFLAAACVEYAGMRGWQLWATLADNRAGTWLRTRLLKAILAVDTDTLQRRTGTFGDLTTRATRDVDTVLVWIHGLTTWVVIGLTALVLVPAIGGLDPLLLLVAAATVPVLLVVNRVFPPVFGRRAEHLAAAHGARSSAADELLSALLPLRGVGADHVLVERHHRHSSEVTRSTLRLASVGSVWEAVAFSVPLLAVTAGLLAGGLAVADGRITVGALTTFVLWMGTVSLAVNALIGRLGDFAEARVAADRIARVLELPAPPRPYAELPGRGVLRVDGLTVRRPDRATAGPLTLTAAPGEWVALTGPTGSGKSTLLRAVAQLVPASGTAAYGDVRLDTLDPEQLYALVGFVPEGPLLLHGTVTENLLLPGDRPPAEVAAAAHTAGLDLALAQLPDGLDTEVGERGGALSGGQRQLVALARALLRDCPVLLLDDVTSALDAATEAEVLDRLRAATADRIVLFATHAPAVRARADREITLAAPGARETPLPELGTGNSPPPQPGTGDTPPPEPGTGNTPPRKPGTGKSAPISTPAREQEPLHG</sequence>
<evidence type="ECO:0000256" key="4">
    <source>
        <dbReference type="ARBA" id="ARBA00022840"/>
    </source>
</evidence>
<dbReference type="Proteomes" id="UP001180556">
    <property type="component" value="Unassembled WGS sequence"/>
</dbReference>
<dbReference type="Gene3D" id="3.40.50.300">
    <property type="entry name" value="P-loop containing nucleotide triphosphate hydrolases"/>
    <property type="match status" value="1"/>
</dbReference>
<dbReference type="SUPFAM" id="SSF52540">
    <property type="entry name" value="P-loop containing nucleoside triphosphate hydrolases"/>
    <property type="match status" value="1"/>
</dbReference>
<name>A0ABU2VWR8_9ACTN</name>
<keyword evidence="6 8" id="KW-0472">Membrane</keyword>
<dbReference type="InterPro" id="IPR017871">
    <property type="entry name" value="ABC_transporter-like_CS"/>
</dbReference>
<feature type="transmembrane region" description="Helical" evidence="8">
    <location>
        <begin position="298"/>
        <end position="319"/>
    </location>
</feature>
<keyword evidence="2 8" id="KW-0812">Transmembrane</keyword>
<dbReference type="InterPro" id="IPR003439">
    <property type="entry name" value="ABC_transporter-like_ATP-bd"/>
</dbReference>
<dbReference type="SMART" id="SM00382">
    <property type="entry name" value="AAA"/>
    <property type="match status" value="1"/>
</dbReference>
<dbReference type="InterPro" id="IPR003593">
    <property type="entry name" value="AAA+_ATPase"/>
</dbReference>
<keyword evidence="5 8" id="KW-1133">Transmembrane helix</keyword>
<dbReference type="InterPro" id="IPR036640">
    <property type="entry name" value="ABC1_TM_sf"/>
</dbReference>
<dbReference type="PROSITE" id="PS50893">
    <property type="entry name" value="ABC_TRANSPORTER_2"/>
    <property type="match status" value="1"/>
</dbReference>
<dbReference type="RefSeq" id="WP_311596798.1">
    <property type="nucleotide sequence ID" value="NZ_JAVRFG010000006.1"/>
</dbReference>
<dbReference type="CDD" id="cd03228">
    <property type="entry name" value="ABCC_MRP_Like"/>
    <property type="match status" value="1"/>
</dbReference>
<feature type="transmembrane region" description="Helical" evidence="8">
    <location>
        <begin position="153"/>
        <end position="177"/>
    </location>
</feature>
<evidence type="ECO:0000256" key="7">
    <source>
        <dbReference type="SAM" id="MobiDB-lite"/>
    </source>
</evidence>
<dbReference type="SUPFAM" id="SSF90123">
    <property type="entry name" value="ABC transporter transmembrane region"/>
    <property type="match status" value="1"/>
</dbReference>
<dbReference type="GO" id="GO:0005524">
    <property type="term" value="F:ATP binding"/>
    <property type="evidence" value="ECO:0007669"/>
    <property type="project" value="UniProtKB-KW"/>
</dbReference>
<dbReference type="CDD" id="cd07346">
    <property type="entry name" value="ABC_6TM_exporters"/>
    <property type="match status" value="1"/>
</dbReference>
<dbReference type="InterPro" id="IPR027417">
    <property type="entry name" value="P-loop_NTPase"/>
</dbReference>
<proteinExistence type="predicted"/>
<dbReference type="PROSITE" id="PS00211">
    <property type="entry name" value="ABC_TRANSPORTER_1"/>
    <property type="match status" value="1"/>
</dbReference>
<dbReference type="InterPro" id="IPR011527">
    <property type="entry name" value="ABC1_TM_dom"/>
</dbReference>
<dbReference type="Gene3D" id="1.20.1560.10">
    <property type="entry name" value="ABC transporter type 1, transmembrane domain"/>
    <property type="match status" value="1"/>
</dbReference>
<evidence type="ECO:0000256" key="8">
    <source>
        <dbReference type="SAM" id="Phobius"/>
    </source>
</evidence>
<evidence type="ECO:0000256" key="3">
    <source>
        <dbReference type="ARBA" id="ARBA00022741"/>
    </source>
</evidence>
<comment type="caution">
    <text evidence="11">The sequence shown here is derived from an EMBL/GenBank/DDBJ whole genome shotgun (WGS) entry which is preliminary data.</text>
</comment>
<protein>
    <submittedName>
        <fullName evidence="11">ATP-binding cassette domain-containing protein</fullName>
    </submittedName>
</protein>
<feature type="transmembrane region" description="Helical" evidence="8">
    <location>
        <begin position="270"/>
        <end position="292"/>
    </location>
</feature>
<evidence type="ECO:0000313" key="11">
    <source>
        <dbReference type="EMBL" id="MDT0490041.1"/>
    </source>
</evidence>
<evidence type="ECO:0000313" key="12">
    <source>
        <dbReference type="Proteomes" id="UP001180556"/>
    </source>
</evidence>
<keyword evidence="4 11" id="KW-0067">ATP-binding</keyword>